<evidence type="ECO:0000256" key="1">
    <source>
        <dbReference type="SAM" id="SignalP"/>
    </source>
</evidence>
<evidence type="ECO:0000313" key="2">
    <source>
        <dbReference type="EMBL" id="KAK3890473.1"/>
    </source>
</evidence>
<dbReference type="AlphaFoldDB" id="A0AAE1GCC2"/>
<proteinExistence type="predicted"/>
<feature type="chain" id="PRO_5041933513" evidence="1">
    <location>
        <begin position="17"/>
        <end position="78"/>
    </location>
</feature>
<keyword evidence="3" id="KW-1185">Reference proteome</keyword>
<organism evidence="2 3">
    <name type="scientific">Petrolisthes cinctipes</name>
    <name type="common">Flat porcelain crab</name>
    <dbReference type="NCBI Taxonomy" id="88211"/>
    <lineage>
        <taxon>Eukaryota</taxon>
        <taxon>Metazoa</taxon>
        <taxon>Ecdysozoa</taxon>
        <taxon>Arthropoda</taxon>
        <taxon>Crustacea</taxon>
        <taxon>Multicrustacea</taxon>
        <taxon>Malacostraca</taxon>
        <taxon>Eumalacostraca</taxon>
        <taxon>Eucarida</taxon>
        <taxon>Decapoda</taxon>
        <taxon>Pleocyemata</taxon>
        <taxon>Anomura</taxon>
        <taxon>Galatheoidea</taxon>
        <taxon>Porcellanidae</taxon>
        <taxon>Petrolisthes</taxon>
    </lineage>
</organism>
<keyword evidence="1" id="KW-0732">Signal</keyword>
<accession>A0AAE1GCC2</accession>
<gene>
    <name evidence="2" type="ORF">Pcinc_005553</name>
</gene>
<evidence type="ECO:0000313" key="3">
    <source>
        <dbReference type="Proteomes" id="UP001286313"/>
    </source>
</evidence>
<feature type="signal peptide" evidence="1">
    <location>
        <begin position="1"/>
        <end position="16"/>
    </location>
</feature>
<reference evidence="2" key="1">
    <citation type="submission" date="2023-10" db="EMBL/GenBank/DDBJ databases">
        <title>Genome assemblies of two species of porcelain crab, Petrolisthes cinctipes and Petrolisthes manimaculis (Anomura: Porcellanidae).</title>
        <authorList>
            <person name="Angst P."/>
        </authorList>
    </citation>
    <scope>NUCLEOTIDE SEQUENCE</scope>
    <source>
        <strain evidence="2">PB745_01</strain>
        <tissue evidence="2">Gill</tissue>
    </source>
</reference>
<protein>
    <submittedName>
        <fullName evidence="2">Uncharacterized protein</fullName>
    </submittedName>
</protein>
<dbReference type="Proteomes" id="UP001286313">
    <property type="component" value="Unassembled WGS sequence"/>
</dbReference>
<sequence>MGFLVYIFSVLNVVAAAEPVIYDGCVVRDVLFTMVIGEAKLFLVKVPFENMIVNIDPTYHGNFTYPTKQQQQQQQESR</sequence>
<name>A0AAE1GCC2_PETCI</name>
<dbReference type="EMBL" id="JAWQEG010000415">
    <property type="protein sequence ID" value="KAK3890473.1"/>
    <property type="molecule type" value="Genomic_DNA"/>
</dbReference>
<comment type="caution">
    <text evidence="2">The sequence shown here is derived from an EMBL/GenBank/DDBJ whole genome shotgun (WGS) entry which is preliminary data.</text>
</comment>